<comment type="caution">
    <text evidence="2">The sequence shown here is derived from an EMBL/GenBank/DDBJ whole genome shotgun (WGS) entry which is preliminary data.</text>
</comment>
<dbReference type="PANTHER" id="PTHR47691">
    <property type="entry name" value="REGULATOR-RELATED"/>
    <property type="match status" value="1"/>
</dbReference>
<dbReference type="PRINTS" id="PR00364">
    <property type="entry name" value="DISEASERSIST"/>
</dbReference>
<dbReference type="Gene3D" id="1.25.40.10">
    <property type="entry name" value="Tetratricopeptide repeat domain"/>
    <property type="match status" value="1"/>
</dbReference>
<dbReference type="SUPFAM" id="SSF48452">
    <property type="entry name" value="TPR-like"/>
    <property type="match status" value="1"/>
</dbReference>
<dbReference type="GO" id="GO:0043531">
    <property type="term" value="F:ADP binding"/>
    <property type="evidence" value="ECO:0007669"/>
    <property type="project" value="InterPro"/>
</dbReference>
<dbReference type="Pfam" id="PF25872">
    <property type="entry name" value="HTH_77"/>
    <property type="match status" value="1"/>
</dbReference>
<dbReference type="Gene3D" id="3.40.50.300">
    <property type="entry name" value="P-loop containing nucleotide triphosphate hydrolases"/>
    <property type="match status" value="1"/>
</dbReference>
<name>A0A853DEA7_9MICO</name>
<dbReference type="InterPro" id="IPR049945">
    <property type="entry name" value="AAA_22"/>
</dbReference>
<feature type="domain" description="Bacterial transcriptional activator" evidence="1">
    <location>
        <begin position="92"/>
        <end position="232"/>
    </location>
</feature>
<dbReference type="RefSeq" id="WP_179478427.1">
    <property type="nucleotide sequence ID" value="NZ_JACCFW010000001.1"/>
</dbReference>
<dbReference type="InterPro" id="IPR005158">
    <property type="entry name" value="BTAD"/>
</dbReference>
<dbReference type="InterPro" id="IPR036388">
    <property type="entry name" value="WH-like_DNA-bd_sf"/>
</dbReference>
<dbReference type="EMBL" id="JACCFW010000001">
    <property type="protein sequence ID" value="NYJ73271.1"/>
    <property type="molecule type" value="Genomic_DNA"/>
</dbReference>
<dbReference type="SUPFAM" id="SSF52540">
    <property type="entry name" value="P-loop containing nucleoside triphosphate hydrolases"/>
    <property type="match status" value="1"/>
</dbReference>
<evidence type="ECO:0000259" key="1">
    <source>
        <dbReference type="SMART" id="SM01043"/>
    </source>
</evidence>
<evidence type="ECO:0000313" key="3">
    <source>
        <dbReference type="Proteomes" id="UP000571817"/>
    </source>
</evidence>
<dbReference type="Pfam" id="PF13401">
    <property type="entry name" value="AAA_22"/>
    <property type="match status" value="1"/>
</dbReference>
<proteinExistence type="predicted"/>
<dbReference type="AlphaFoldDB" id="A0A853DEA7"/>
<evidence type="ECO:0000313" key="2">
    <source>
        <dbReference type="EMBL" id="NYJ73271.1"/>
    </source>
</evidence>
<protein>
    <submittedName>
        <fullName evidence="2">Putative ATPase</fullName>
    </submittedName>
</protein>
<sequence>MTLALRLLDAVAWGDQEIAGDRVRTLLAHLVAAGGEGVGATRLEEWLWPDDAPADPRKALQVIVSRARKQTAPDVIERVGTRYRCGLEPDQVDAWRLQHLARSARRAAAAQEWAAARDTAEQVLAIDVGDTEPGPLGDLRRSARDDVDSCRAVLGEAASRLGDHARAVPILQPLVTGPTPAEPLFEAYLRSLSETAGTAEALARYDAYRRALADELGTTPGDRLRALHAELLALEDPQRSGVRYDDTDLIGRAADVSALRESTRTARVVTILGPGGLGKTRLAHVIARGASQPAVHFVELAGVVSGDGVLPTLASAVGVRDSTTNRPVRPRPTDLRTRLIDRLGSVPTLLVLDNCEQVVDAVADLVAALITQVQALTVLTTSRTALGIRAERVYALPQLGHDDATTLFRDRALAARPGVELRDEVVGPLVDRLDGLPLAIELAAARVRAMSVTAIAERLDQRFSLLRGSTRGVPERHQTLQAVIDWSWNLLDADDRDALTALSAFHDGFDLEGAEWVVGSAALTHVESLVSQSLLTVVEDDTVRYRMLETVREFGRDRLEQTGRGTTVRGAVRAWALHVSRTTAARFFGPDQIDTIDALTRDEGNLAVELDRAIASDDAEATAVIGATLITLWQVSGNFLRAFDASESAAQVIMRHPVAPQDADAARTLLAWDAMFQGLFREAADQALLDALDTLGPGDDSRLAALVQISGVLAQVTGDHAATAEERLIALSGSPDRHLAGLAARWWMHLAENAGDLDVALHALDLALSNSEESDGPWQVHALRAERAGLLVQGGRRIEAAREAERAIDVLLRLHAVDDAAQQRMVIALGAIDAGDLAEAQSQAERLEAETAEVGVVGWGSSEPVRAELAFARGDRQSAARLHLDGWCLMQRLTVSLAMSLDRAAPWLLFGRAAYLHSVVLADTAGAPDAASTTAYVESLEALSETLAGSLADLDHPSAGALAFAVGRWVVTHLPDAADTGARLMVLAHASGYNQVYPSMDWERAVRDVQQVAPDLIDRARPGIGDDSAARFTQLRETVDRLRSAQSLRR</sequence>
<reference evidence="2 3" key="1">
    <citation type="submission" date="2020-07" db="EMBL/GenBank/DDBJ databases">
        <title>Sequencing the genomes of 1000 actinobacteria strains.</title>
        <authorList>
            <person name="Klenk H.-P."/>
        </authorList>
    </citation>
    <scope>NUCLEOTIDE SEQUENCE [LARGE SCALE GENOMIC DNA]</scope>
    <source>
        <strain evidence="2 3">DSM 29531</strain>
    </source>
</reference>
<accession>A0A853DEA7</accession>
<dbReference type="Proteomes" id="UP000571817">
    <property type="component" value="Unassembled WGS sequence"/>
</dbReference>
<organism evidence="2 3">
    <name type="scientific">Allobranchiibius huperziae</name>
    <dbReference type="NCBI Taxonomy" id="1874116"/>
    <lineage>
        <taxon>Bacteria</taxon>
        <taxon>Bacillati</taxon>
        <taxon>Actinomycetota</taxon>
        <taxon>Actinomycetes</taxon>
        <taxon>Micrococcales</taxon>
        <taxon>Dermacoccaceae</taxon>
        <taxon>Allobranchiibius</taxon>
    </lineage>
</organism>
<dbReference type="Gene3D" id="1.10.10.10">
    <property type="entry name" value="Winged helix-like DNA-binding domain superfamily/Winged helix DNA-binding domain"/>
    <property type="match status" value="1"/>
</dbReference>
<dbReference type="Pfam" id="PF03704">
    <property type="entry name" value="BTAD"/>
    <property type="match status" value="1"/>
</dbReference>
<dbReference type="PANTHER" id="PTHR47691:SF3">
    <property type="entry name" value="HTH-TYPE TRANSCRIPTIONAL REGULATOR RV0890C-RELATED"/>
    <property type="match status" value="1"/>
</dbReference>
<dbReference type="InterPro" id="IPR027417">
    <property type="entry name" value="P-loop_NTPase"/>
</dbReference>
<dbReference type="SMART" id="SM01043">
    <property type="entry name" value="BTAD"/>
    <property type="match status" value="1"/>
</dbReference>
<dbReference type="InterPro" id="IPR058852">
    <property type="entry name" value="HTH_77"/>
</dbReference>
<keyword evidence="3" id="KW-1185">Reference proteome</keyword>
<dbReference type="InterPro" id="IPR011990">
    <property type="entry name" value="TPR-like_helical_dom_sf"/>
</dbReference>
<gene>
    <name evidence="2" type="ORF">HNR15_000234</name>
</gene>